<feature type="chain" id="PRO_5003156100" description="SGNH hydrolase-type esterase domain-containing protein" evidence="1">
    <location>
        <begin position="30"/>
        <end position="222"/>
    </location>
</feature>
<dbReference type="Gene3D" id="3.40.50.1110">
    <property type="entry name" value="SGNH hydrolase"/>
    <property type="match status" value="2"/>
</dbReference>
<organism evidence="3">
    <name type="scientific">Chlorella variabilis</name>
    <name type="common">Green alga</name>
    <dbReference type="NCBI Taxonomy" id="554065"/>
    <lineage>
        <taxon>Eukaryota</taxon>
        <taxon>Viridiplantae</taxon>
        <taxon>Chlorophyta</taxon>
        <taxon>core chlorophytes</taxon>
        <taxon>Trebouxiophyceae</taxon>
        <taxon>Chlorellales</taxon>
        <taxon>Chlorellaceae</taxon>
        <taxon>Chlorella clade</taxon>
        <taxon>Chlorella</taxon>
    </lineage>
</organism>
<proteinExistence type="predicted"/>
<dbReference type="OrthoDB" id="505607at2759"/>
<dbReference type="InParanoid" id="E1Z9I8"/>
<dbReference type="Proteomes" id="UP000008141">
    <property type="component" value="Unassembled WGS sequence"/>
</dbReference>
<feature type="signal peptide" evidence="1">
    <location>
        <begin position="1"/>
        <end position="29"/>
    </location>
</feature>
<keyword evidence="1" id="KW-0732">Signal</keyword>
<dbReference type="SUPFAM" id="SSF52266">
    <property type="entry name" value="SGNH hydrolase"/>
    <property type="match status" value="1"/>
</dbReference>
<dbReference type="GeneID" id="17356780"/>
<dbReference type="STRING" id="554065.E1Z9I8"/>
<accession>E1Z9I8</accession>
<evidence type="ECO:0000256" key="1">
    <source>
        <dbReference type="SAM" id="SignalP"/>
    </source>
</evidence>
<dbReference type="RefSeq" id="XP_005849886.1">
    <property type="nucleotide sequence ID" value="XM_005849824.1"/>
</dbReference>
<dbReference type="KEGG" id="cvr:CHLNCDRAFT_143129"/>
<sequence>MAIQHGTRAYELALLALLACLVAAHQAAAQQPNPGPYPYPVPRDDAYNGLWTTCHQNLLVTMQAADAAEEGYQLLFLGDSITEKWRGTSICRPRCTSCAGIPKVFARRFGVGRGWRSFPAGIPGDQSANLLWRLMNGEMPRRNDPKVVRLVNKALRVITWLPPSWHYLDCGARFIAANRTAIDAALMPDATHPSATGYELLADCLDPLVTQLMRVKRRPAGL</sequence>
<gene>
    <name evidence="2" type="ORF">CHLNCDRAFT_143129</name>
</gene>
<name>E1Z9I8_CHLVA</name>
<evidence type="ECO:0008006" key="4">
    <source>
        <dbReference type="Google" id="ProtNLM"/>
    </source>
</evidence>
<evidence type="ECO:0000313" key="3">
    <source>
        <dbReference type="Proteomes" id="UP000008141"/>
    </source>
</evidence>
<dbReference type="InterPro" id="IPR036514">
    <property type="entry name" value="SGNH_hydro_sf"/>
</dbReference>
<dbReference type="EMBL" id="GL433839">
    <property type="protein sequence ID" value="EFN57784.1"/>
    <property type="molecule type" value="Genomic_DNA"/>
</dbReference>
<reference evidence="2 3" key="1">
    <citation type="journal article" date="2010" name="Plant Cell">
        <title>The Chlorella variabilis NC64A genome reveals adaptation to photosymbiosis, coevolution with viruses, and cryptic sex.</title>
        <authorList>
            <person name="Blanc G."/>
            <person name="Duncan G."/>
            <person name="Agarkova I."/>
            <person name="Borodovsky M."/>
            <person name="Gurnon J."/>
            <person name="Kuo A."/>
            <person name="Lindquist E."/>
            <person name="Lucas S."/>
            <person name="Pangilinan J."/>
            <person name="Polle J."/>
            <person name="Salamov A."/>
            <person name="Terry A."/>
            <person name="Yamada T."/>
            <person name="Dunigan D.D."/>
            <person name="Grigoriev I.V."/>
            <person name="Claverie J.M."/>
            <person name="Van Etten J.L."/>
        </authorList>
    </citation>
    <scope>NUCLEOTIDE SEQUENCE [LARGE SCALE GENOMIC DNA]</scope>
    <source>
        <strain evidence="2 3">NC64A</strain>
    </source>
</reference>
<protein>
    <recommendedName>
        <fullName evidence="4">SGNH hydrolase-type esterase domain-containing protein</fullName>
    </recommendedName>
</protein>
<evidence type="ECO:0000313" key="2">
    <source>
        <dbReference type="EMBL" id="EFN57784.1"/>
    </source>
</evidence>
<dbReference type="AlphaFoldDB" id="E1Z9I8"/>
<keyword evidence="3" id="KW-1185">Reference proteome</keyword>